<evidence type="ECO:0000256" key="1">
    <source>
        <dbReference type="SAM" id="MobiDB-lite"/>
    </source>
</evidence>
<reference evidence="3 4" key="1">
    <citation type="journal article" date="2024" name="Commun. Biol.">
        <title>Comparative genomic analysis of thermophilic fungi reveals convergent evolutionary adaptations and gene losses.</title>
        <authorList>
            <person name="Steindorff A.S."/>
            <person name="Aguilar-Pontes M.V."/>
            <person name="Robinson A.J."/>
            <person name="Andreopoulos B."/>
            <person name="LaButti K."/>
            <person name="Kuo A."/>
            <person name="Mondo S."/>
            <person name="Riley R."/>
            <person name="Otillar R."/>
            <person name="Haridas S."/>
            <person name="Lipzen A."/>
            <person name="Grimwood J."/>
            <person name="Schmutz J."/>
            <person name="Clum A."/>
            <person name="Reid I.D."/>
            <person name="Moisan M.C."/>
            <person name="Butler G."/>
            <person name="Nguyen T.T.M."/>
            <person name="Dewar K."/>
            <person name="Conant G."/>
            <person name="Drula E."/>
            <person name="Henrissat B."/>
            <person name="Hansel C."/>
            <person name="Singer S."/>
            <person name="Hutchinson M.I."/>
            <person name="de Vries R.P."/>
            <person name="Natvig D.O."/>
            <person name="Powell A.J."/>
            <person name="Tsang A."/>
            <person name="Grigoriev I.V."/>
        </authorList>
    </citation>
    <scope>NUCLEOTIDE SEQUENCE [LARGE SCALE GENOMIC DNA]</scope>
    <source>
        <strain evidence="3 4">CBS 620.91</strain>
    </source>
</reference>
<dbReference type="EMBL" id="JAZGSY010000324">
    <property type="protein sequence ID" value="KAL1837148.1"/>
    <property type="molecule type" value="Genomic_DNA"/>
</dbReference>
<evidence type="ECO:0000256" key="2">
    <source>
        <dbReference type="SAM" id="Phobius"/>
    </source>
</evidence>
<feature type="region of interest" description="Disordered" evidence="1">
    <location>
        <begin position="1"/>
        <end position="86"/>
    </location>
</feature>
<comment type="caution">
    <text evidence="3">The sequence shown here is derived from an EMBL/GenBank/DDBJ whole genome shotgun (WGS) entry which is preliminary data.</text>
</comment>
<protein>
    <recommendedName>
        <fullName evidence="5">Mid2 domain-containing protein</fullName>
    </recommendedName>
</protein>
<keyword evidence="4" id="KW-1185">Reference proteome</keyword>
<feature type="compositionally biased region" description="Polar residues" evidence="1">
    <location>
        <begin position="62"/>
        <end position="75"/>
    </location>
</feature>
<evidence type="ECO:0000313" key="4">
    <source>
        <dbReference type="Proteomes" id="UP001583172"/>
    </source>
</evidence>
<feature type="region of interest" description="Disordered" evidence="1">
    <location>
        <begin position="181"/>
        <end position="216"/>
    </location>
</feature>
<evidence type="ECO:0000313" key="3">
    <source>
        <dbReference type="EMBL" id="KAL1837148.1"/>
    </source>
</evidence>
<gene>
    <name evidence="3" type="ORF">VTJ49DRAFT_4213</name>
</gene>
<sequence>MDPVSHFACASDADESHYMGFTTETPETVFEAESRTSSSPTTTSSPSTAASTNPTPPITEAPNPSNEAAAQTNTQSSSGASTADSGSGNNIGIIVGGAVGGLVLGCGSALAAVWLLHRKRRANAAKSGDSDSGDGTPWTKAELDGAACSSERTGSMAQAWSERSGIMAQSERVEIMGQPRAELSAKGPAAYDTANSSPESYRPMTPVELPTRDSWR</sequence>
<dbReference type="Proteomes" id="UP001583172">
    <property type="component" value="Unassembled WGS sequence"/>
</dbReference>
<feature type="compositionally biased region" description="Low complexity" evidence="1">
    <location>
        <begin position="76"/>
        <end position="86"/>
    </location>
</feature>
<feature type="transmembrane region" description="Helical" evidence="2">
    <location>
        <begin position="91"/>
        <end position="116"/>
    </location>
</feature>
<keyword evidence="2" id="KW-0472">Membrane</keyword>
<feature type="compositionally biased region" description="Low complexity" evidence="1">
    <location>
        <begin position="36"/>
        <end position="53"/>
    </location>
</feature>
<keyword evidence="2" id="KW-1133">Transmembrane helix</keyword>
<accession>A0ABR3V5X4</accession>
<feature type="region of interest" description="Disordered" evidence="1">
    <location>
        <begin position="122"/>
        <end position="165"/>
    </location>
</feature>
<organism evidence="3 4">
    <name type="scientific">Humicola insolens</name>
    <name type="common">Soft-rot fungus</name>
    <dbReference type="NCBI Taxonomy" id="85995"/>
    <lineage>
        <taxon>Eukaryota</taxon>
        <taxon>Fungi</taxon>
        <taxon>Dikarya</taxon>
        <taxon>Ascomycota</taxon>
        <taxon>Pezizomycotina</taxon>
        <taxon>Sordariomycetes</taxon>
        <taxon>Sordariomycetidae</taxon>
        <taxon>Sordariales</taxon>
        <taxon>Chaetomiaceae</taxon>
        <taxon>Mycothermus</taxon>
    </lineage>
</organism>
<evidence type="ECO:0008006" key="5">
    <source>
        <dbReference type="Google" id="ProtNLM"/>
    </source>
</evidence>
<name>A0ABR3V5X4_HUMIN</name>
<keyword evidence="2" id="KW-0812">Transmembrane</keyword>
<proteinExistence type="predicted"/>